<dbReference type="Pfam" id="PF02881">
    <property type="entry name" value="SRP54_N"/>
    <property type="match status" value="1"/>
</dbReference>
<dbReference type="Pfam" id="PF02978">
    <property type="entry name" value="SRP_SPB"/>
    <property type="match status" value="1"/>
</dbReference>
<dbReference type="Pfam" id="PF00448">
    <property type="entry name" value="SRP54"/>
    <property type="match status" value="1"/>
</dbReference>
<keyword evidence="5 9" id="KW-0342">GTP-binding</keyword>
<dbReference type="FunFam" id="3.40.50.300:FF:000022">
    <property type="entry name" value="Signal recognition particle 54 kDa subunit"/>
    <property type="match status" value="1"/>
</dbReference>
<gene>
    <name evidence="9" type="primary">ffh</name>
    <name evidence="12" type="ORF">B1R32_11437</name>
</gene>
<dbReference type="HAMAP" id="MF_00306">
    <property type="entry name" value="SRP54"/>
    <property type="match status" value="1"/>
</dbReference>
<evidence type="ECO:0000256" key="4">
    <source>
        <dbReference type="ARBA" id="ARBA00022884"/>
    </source>
</evidence>
<evidence type="ECO:0000256" key="8">
    <source>
        <dbReference type="ARBA" id="ARBA00048027"/>
    </source>
</evidence>
<comment type="catalytic activity">
    <reaction evidence="8 9">
        <text>GTP + H2O = GDP + phosphate + H(+)</text>
        <dbReference type="Rhea" id="RHEA:19669"/>
        <dbReference type="ChEBI" id="CHEBI:15377"/>
        <dbReference type="ChEBI" id="CHEBI:15378"/>
        <dbReference type="ChEBI" id="CHEBI:37565"/>
        <dbReference type="ChEBI" id="CHEBI:43474"/>
        <dbReference type="ChEBI" id="CHEBI:58189"/>
        <dbReference type="EC" id="3.6.5.4"/>
    </reaction>
</comment>
<dbReference type="InterPro" id="IPR027417">
    <property type="entry name" value="P-loop_NTPase"/>
</dbReference>
<dbReference type="SUPFAM" id="SSF52540">
    <property type="entry name" value="P-loop containing nucleoside triphosphate hydrolases"/>
    <property type="match status" value="1"/>
</dbReference>
<protein>
    <recommendedName>
        <fullName evidence="9">Signal recognition particle protein</fullName>
        <ecNumber evidence="9">3.6.5.4</ecNumber>
    </recommendedName>
    <alternativeName>
        <fullName evidence="9">Fifty-four homolog</fullName>
    </alternativeName>
</protein>
<dbReference type="GO" id="GO:0048500">
    <property type="term" value="C:signal recognition particle"/>
    <property type="evidence" value="ECO:0007669"/>
    <property type="project" value="UniProtKB-UniRule"/>
</dbReference>
<dbReference type="SUPFAM" id="SSF47446">
    <property type="entry name" value="Signal peptide-binding domain"/>
    <property type="match status" value="1"/>
</dbReference>
<dbReference type="PANTHER" id="PTHR11564:SF5">
    <property type="entry name" value="SIGNAL RECOGNITION PARTICLE SUBUNIT SRP54"/>
    <property type="match status" value="1"/>
</dbReference>
<dbReference type="InterPro" id="IPR000897">
    <property type="entry name" value="SRP54_GTPase_dom"/>
</dbReference>
<keyword evidence="9" id="KW-0963">Cytoplasm</keyword>
<dbReference type="RefSeq" id="WP_106380687.1">
    <property type="nucleotide sequence ID" value="NZ_NIGF01000014.1"/>
</dbReference>
<dbReference type="PROSITE" id="PS00300">
    <property type="entry name" value="SRP54"/>
    <property type="match status" value="1"/>
</dbReference>
<evidence type="ECO:0000256" key="7">
    <source>
        <dbReference type="ARBA" id="ARBA00023274"/>
    </source>
</evidence>
<dbReference type="InterPro" id="IPR004125">
    <property type="entry name" value="Signal_recog_particle_SRP54_M"/>
</dbReference>
<dbReference type="FunCoup" id="A0A2S8SQX5">
    <property type="interactions" value="482"/>
</dbReference>
<dbReference type="OrthoDB" id="9804720at2"/>
<comment type="subunit">
    <text evidence="9">Part of the signal recognition particle protein translocation system, which is composed of SRP and FtsY.</text>
</comment>
<dbReference type="Proteomes" id="UP000237684">
    <property type="component" value="Unassembled WGS sequence"/>
</dbReference>
<dbReference type="CDD" id="cd18539">
    <property type="entry name" value="SRP_G"/>
    <property type="match status" value="1"/>
</dbReference>
<evidence type="ECO:0000256" key="1">
    <source>
        <dbReference type="ARBA" id="ARBA00005450"/>
    </source>
</evidence>
<dbReference type="SMART" id="SM00963">
    <property type="entry name" value="SRP54_N"/>
    <property type="match status" value="1"/>
</dbReference>
<dbReference type="InterPro" id="IPR036891">
    <property type="entry name" value="Signal_recog_part_SRP54_M_sf"/>
</dbReference>
<dbReference type="InterPro" id="IPR042101">
    <property type="entry name" value="SRP54_N_sf"/>
</dbReference>
<keyword evidence="7 9" id="KW-0687">Ribonucleoprotein</keyword>
<evidence type="ECO:0000256" key="10">
    <source>
        <dbReference type="SAM" id="MobiDB-lite"/>
    </source>
</evidence>
<feature type="binding site" evidence="9">
    <location>
        <begin position="246"/>
        <end position="249"/>
    </location>
    <ligand>
        <name>GTP</name>
        <dbReference type="ChEBI" id="CHEBI:37565"/>
    </ligand>
</feature>
<sequence>MLANLSQKLSDTFAKLRGKGRISEADVDAALREVRLALLEADVNFKIVKEFVAALREKAVGASVLDSLSPETQVIAIVRDELQTLLGGSAHRIAWSSRPPTVILLAGLQGTGKTTTAAKLAALLKREGKKPLLVACDIYRPQAILQLQTVGQQVGVPVYEEGKANPVHIAQRGVAYAREKGLDVVIIDTAGRLHVDEAMMSEVKLIAQETQPHETLLALDAMTGQDAVSAAAAFNEALPLTGVVLTKMDGDARGGAILSVRAVTGVPVKFIGTGEKLDAIEVFHPDRMAGRILGMGDVLSLIERAETQFDEKQAAQMEAKMRSGVFDFEDFLSQMKEMKKMGPLENILGMLPGMNKLPAGANLGMDDKVMKRIEAIVLSMTPKERRDPDIIGSSRKKRIAAGSGTSVQEINKLLNQFRDMKKMMKQLQAMQSGKMKMPRGFNPGKMMRGKM</sequence>
<comment type="similarity">
    <text evidence="1 9">Belongs to the GTP-binding SRP family. SRP54 subfamily.</text>
</comment>
<keyword evidence="3 9" id="KW-0378">Hydrolase</keyword>
<feature type="domain" description="SRP54-type proteins GTP-binding" evidence="11">
    <location>
        <begin position="267"/>
        <end position="280"/>
    </location>
</feature>
<dbReference type="PANTHER" id="PTHR11564">
    <property type="entry name" value="SIGNAL RECOGNITION PARTICLE 54K PROTEIN SRP54"/>
    <property type="match status" value="1"/>
</dbReference>
<dbReference type="InterPro" id="IPR022941">
    <property type="entry name" value="SRP54"/>
</dbReference>
<reference evidence="12 13" key="1">
    <citation type="journal article" date="2018" name="Syst. Appl. Microbiol.">
        <title>Abditibacterium utsteinense sp. nov., the first cultivated member of candidate phylum FBP, isolated from ice-free Antarctic soil samples.</title>
        <authorList>
            <person name="Tahon G."/>
            <person name="Tytgat B."/>
            <person name="Lebbe L."/>
            <person name="Carlier A."/>
            <person name="Willems A."/>
        </authorList>
    </citation>
    <scope>NUCLEOTIDE SEQUENCE [LARGE SCALE GENOMIC DNA]</scope>
    <source>
        <strain evidence="12 13">LMG 29911</strain>
    </source>
</reference>
<dbReference type="SMART" id="SM00382">
    <property type="entry name" value="AAA"/>
    <property type="match status" value="1"/>
</dbReference>
<accession>A0A2S8SQX5</accession>
<name>A0A2S8SQX5_9BACT</name>
<dbReference type="NCBIfam" id="TIGR00959">
    <property type="entry name" value="ffh"/>
    <property type="match status" value="1"/>
</dbReference>
<dbReference type="EMBL" id="NIGF01000014">
    <property type="protein sequence ID" value="PQV63212.1"/>
    <property type="molecule type" value="Genomic_DNA"/>
</dbReference>
<dbReference type="GO" id="GO:0008312">
    <property type="term" value="F:7S RNA binding"/>
    <property type="evidence" value="ECO:0007669"/>
    <property type="project" value="InterPro"/>
</dbReference>
<comment type="caution">
    <text evidence="12">The sequence shown here is derived from an EMBL/GenBank/DDBJ whole genome shotgun (WGS) entry which is preliminary data.</text>
</comment>
<dbReference type="GO" id="GO:0006614">
    <property type="term" value="P:SRP-dependent cotranslational protein targeting to membrane"/>
    <property type="evidence" value="ECO:0007669"/>
    <property type="project" value="InterPro"/>
</dbReference>
<keyword evidence="2 9" id="KW-0547">Nucleotide-binding</keyword>
<evidence type="ECO:0000256" key="2">
    <source>
        <dbReference type="ARBA" id="ARBA00022741"/>
    </source>
</evidence>
<dbReference type="InterPro" id="IPR004780">
    <property type="entry name" value="SRP"/>
</dbReference>
<comment type="domain">
    <text evidence="9">Composed of three domains: the N-terminal N domain, which is responsible for interactions with the ribosome, the central G domain, which binds GTP, and the C-terminal M domain, which binds the RNA and the signal sequence of the RNC.</text>
</comment>
<feature type="binding site" evidence="9">
    <location>
        <begin position="107"/>
        <end position="114"/>
    </location>
    <ligand>
        <name>GTP</name>
        <dbReference type="ChEBI" id="CHEBI:37565"/>
    </ligand>
</feature>
<dbReference type="EC" id="3.6.5.4" evidence="9"/>
<dbReference type="InterPro" id="IPR013822">
    <property type="entry name" value="Signal_recog_particl_SRP54_hlx"/>
</dbReference>
<evidence type="ECO:0000259" key="11">
    <source>
        <dbReference type="PROSITE" id="PS00300"/>
    </source>
</evidence>
<feature type="binding site" evidence="9">
    <location>
        <begin position="188"/>
        <end position="192"/>
    </location>
    <ligand>
        <name>GTP</name>
        <dbReference type="ChEBI" id="CHEBI:37565"/>
    </ligand>
</feature>
<evidence type="ECO:0000256" key="9">
    <source>
        <dbReference type="HAMAP-Rule" id="MF_00306"/>
    </source>
</evidence>
<organism evidence="12 13">
    <name type="scientific">Abditibacterium utsteinense</name>
    <dbReference type="NCBI Taxonomy" id="1960156"/>
    <lineage>
        <taxon>Bacteria</taxon>
        <taxon>Pseudomonadati</taxon>
        <taxon>Abditibacteriota</taxon>
        <taxon>Abditibacteriia</taxon>
        <taxon>Abditibacteriales</taxon>
        <taxon>Abditibacteriaceae</taxon>
        <taxon>Abditibacterium</taxon>
    </lineage>
</organism>
<dbReference type="Gene3D" id="1.20.120.140">
    <property type="entry name" value="Signal recognition particle SRP54, nucleotide-binding domain"/>
    <property type="match status" value="1"/>
</dbReference>
<evidence type="ECO:0000313" key="13">
    <source>
        <dbReference type="Proteomes" id="UP000237684"/>
    </source>
</evidence>
<evidence type="ECO:0000256" key="3">
    <source>
        <dbReference type="ARBA" id="ARBA00022801"/>
    </source>
</evidence>
<comment type="subcellular location">
    <subcellularLocation>
        <location evidence="9">Cytoplasm</location>
    </subcellularLocation>
    <text evidence="9">The SRP-RNC complex is targeted to the cytoplasmic membrane.</text>
</comment>
<comment type="function">
    <text evidence="9">Involved in targeting and insertion of nascent membrane proteins into the cytoplasmic membrane. Binds to the hydrophobic signal sequence of the ribosome-nascent chain (RNC) as it emerges from the ribosomes. The SRP-RNC complex is then targeted to the cytoplasmic membrane where it interacts with the SRP receptor FtsY.</text>
</comment>
<dbReference type="SMART" id="SM00962">
    <property type="entry name" value="SRP54"/>
    <property type="match status" value="1"/>
</dbReference>
<dbReference type="GO" id="GO:0003924">
    <property type="term" value="F:GTPase activity"/>
    <property type="evidence" value="ECO:0007669"/>
    <property type="project" value="UniProtKB-UniRule"/>
</dbReference>
<dbReference type="Gene3D" id="3.40.50.300">
    <property type="entry name" value="P-loop containing nucleotide triphosphate hydrolases"/>
    <property type="match status" value="1"/>
</dbReference>
<dbReference type="InterPro" id="IPR003593">
    <property type="entry name" value="AAA+_ATPase"/>
</dbReference>
<proteinExistence type="inferred from homology"/>
<dbReference type="GO" id="GO:0005525">
    <property type="term" value="F:GTP binding"/>
    <property type="evidence" value="ECO:0007669"/>
    <property type="project" value="UniProtKB-UniRule"/>
</dbReference>
<feature type="region of interest" description="Disordered" evidence="10">
    <location>
        <begin position="429"/>
        <end position="451"/>
    </location>
</feature>
<dbReference type="AlphaFoldDB" id="A0A2S8SQX5"/>
<dbReference type="InParanoid" id="A0A2S8SQX5"/>
<keyword evidence="13" id="KW-1185">Reference proteome</keyword>
<dbReference type="Gene3D" id="1.10.260.30">
    <property type="entry name" value="Signal recognition particle, SRP54 subunit, M-domain"/>
    <property type="match status" value="1"/>
</dbReference>
<keyword evidence="4 9" id="KW-0694">RNA-binding</keyword>
<evidence type="ECO:0000313" key="12">
    <source>
        <dbReference type="EMBL" id="PQV63212.1"/>
    </source>
</evidence>
<evidence type="ECO:0000256" key="5">
    <source>
        <dbReference type="ARBA" id="ARBA00023134"/>
    </source>
</evidence>
<evidence type="ECO:0000256" key="6">
    <source>
        <dbReference type="ARBA" id="ARBA00023135"/>
    </source>
</evidence>
<keyword evidence="6 9" id="KW-0733">Signal recognition particle</keyword>